<keyword evidence="9" id="KW-0687">Ribonucleoprotein</keyword>
<dbReference type="Gene3D" id="3.30.160.20">
    <property type="match status" value="1"/>
</dbReference>
<evidence type="ECO:0000256" key="14">
    <source>
        <dbReference type="PROSITE-ProRule" id="PRU00266"/>
    </source>
</evidence>
<evidence type="ECO:0000256" key="6">
    <source>
        <dbReference type="ARBA" id="ARBA00022946"/>
    </source>
</evidence>
<dbReference type="OMA" id="EWISAAM"/>
<comment type="function">
    <text evidence="12">Component of the 39S subunit of mitochondrial ribosome. May have a function in the assembly/stability of nascent mitochondrial polypeptides exiting the ribosome.</text>
</comment>
<protein>
    <recommendedName>
        <fullName evidence="11">Large ribosomal subunit protein mL44</fullName>
    </recommendedName>
    <alternativeName>
        <fullName evidence="13">39S ribosomal protein L44, mitochondrial</fullName>
    </alternativeName>
</protein>
<organism evidence="17">
    <name type="scientific">Balaenoptera musculus</name>
    <name type="common">Blue whale</name>
    <dbReference type="NCBI Taxonomy" id="9771"/>
    <lineage>
        <taxon>Eukaryota</taxon>
        <taxon>Metazoa</taxon>
        <taxon>Chordata</taxon>
        <taxon>Craniata</taxon>
        <taxon>Vertebrata</taxon>
        <taxon>Euteleostomi</taxon>
        <taxon>Mammalia</taxon>
        <taxon>Eutheria</taxon>
        <taxon>Laurasiatheria</taxon>
        <taxon>Artiodactyla</taxon>
        <taxon>Whippomorpha</taxon>
        <taxon>Cetacea</taxon>
        <taxon>Mysticeti</taxon>
        <taxon>Balaenopteridae</taxon>
        <taxon>Balaenoptera</taxon>
    </lineage>
</organism>
<keyword evidence="2" id="KW-0540">Nuclease</keyword>
<keyword evidence="3" id="KW-0255">Endonuclease</keyword>
<dbReference type="GO" id="GO:0006396">
    <property type="term" value="P:RNA processing"/>
    <property type="evidence" value="ECO:0007669"/>
    <property type="project" value="InterPro"/>
</dbReference>
<dbReference type="FunFam" id="3.30.160.20:FF:000037">
    <property type="entry name" value="39S ribosomal protein L44, mitochondrial"/>
    <property type="match status" value="1"/>
</dbReference>
<dbReference type="SUPFAM" id="SSF69065">
    <property type="entry name" value="RNase III domain-like"/>
    <property type="match status" value="1"/>
</dbReference>
<evidence type="ECO:0000256" key="10">
    <source>
        <dbReference type="ARBA" id="ARBA00024034"/>
    </source>
</evidence>
<dbReference type="GO" id="GO:0005743">
    <property type="term" value="C:mitochondrial inner membrane"/>
    <property type="evidence" value="ECO:0007669"/>
    <property type="project" value="UniProtKB-ARBA"/>
</dbReference>
<dbReference type="GO" id="GO:0005886">
    <property type="term" value="C:plasma membrane"/>
    <property type="evidence" value="ECO:0007669"/>
    <property type="project" value="Ensembl"/>
</dbReference>
<evidence type="ECO:0000256" key="3">
    <source>
        <dbReference type="ARBA" id="ARBA00022759"/>
    </source>
</evidence>
<comment type="subcellular location">
    <subcellularLocation>
        <location evidence="1">Mitochondrion</location>
    </subcellularLocation>
</comment>
<dbReference type="GO" id="GO:0003725">
    <property type="term" value="F:double-stranded RNA binding"/>
    <property type="evidence" value="ECO:0007669"/>
    <property type="project" value="InterPro"/>
</dbReference>
<dbReference type="GO" id="GO:0005762">
    <property type="term" value="C:mitochondrial large ribosomal subunit"/>
    <property type="evidence" value="ECO:0007669"/>
    <property type="project" value="Ensembl"/>
</dbReference>
<keyword evidence="15" id="KW-0472">Membrane</keyword>
<accession>A0A8C0HTU0</accession>
<comment type="similarity">
    <text evidence="10">Belongs to the ribonuclease III family. Mitochondrion-specific ribosomal protein mL44 subfamily.</text>
</comment>
<evidence type="ECO:0000313" key="17">
    <source>
        <dbReference type="Ensembl" id="ENSBMSP00010003245.1"/>
    </source>
</evidence>
<dbReference type="Pfam" id="PF22935">
    <property type="entry name" value="RM44_endonuclase"/>
    <property type="match status" value="1"/>
</dbReference>
<evidence type="ECO:0000256" key="7">
    <source>
        <dbReference type="ARBA" id="ARBA00022980"/>
    </source>
</evidence>
<dbReference type="GO" id="GO:0070125">
    <property type="term" value="P:mitochondrial translational elongation"/>
    <property type="evidence" value="ECO:0007669"/>
    <property type="project" value="Ensembl"/>
</dbReference>
<dbReference type="PANTHER" id="PTHR11207:SF5">
    <property type="entry name" value="LARGE RIBOSOMAL SUBUNIT PROTEIN ML44"/>
    <property type="match status" value="1"/>
</dbReference>
<evidence type="ECO:0000256" key="8">
    <source>
        <dbReference type="ARBA" id="ARBA00023128"/>
    </source>
</evidence>
<dbReference type="GeneTree" id="ENSGT00390000016956"/>
<feature type="transmembrane region" description="Helical" evidence="15">
    <location>
        <begin position="151"/>
        <end position="172"/>
    </location>
</feature>
<dbReference type="PANTHER" id="PTHR11207">
    <property type="entry name" value="RIBONUCLEASE III"/>
    <property type="match status" value="1"/>
</dbReference>
<proteinExistence type="inferred from homology"/>
<reference evidence="17" key="1">
    <citation type="submission" date="2023-09" db="UniProtKB">
        <authorList>
            <consortium name="Ensembl"/>
        </authorList>
    </citation>
    <scope>IDENTIFICATION</scope>
</reference>
<dbReference type="InterPro" id="IPR014720">
    <property type="entry name" value="dsRBD_dom"/>
</dbReference>
<keyword evidence="15" id="KW-0812">Transmembrane</keyword>
<evidence type="ECO:0000256" key="1">
    <source>
        <dbReference type="ARBA" id="ARBA00004173"/>
    </source>
</evidence>
<evidence type="ECO:0000256" key="11">
    <source>
        <dbReference type="ARBA" id="ARBA00035187"/>
    </source>
</evidence>
<dbReference type="InterPro" id="IPR055189">
    <property type="entry name" value="RM44_endonuclase"/>
</dbReference>
<evidence type="ECO:0000256" key="4">
    <source>
        <dbReference type="ARBA" id="ARBA00022801"/>
    </source>
</evidence>
<dbReference type="SUPFAM" id="SSF54768">
    <property type="entry name" value="dsRNA-binding domain-like"/>
    <property type="match status" value="1"/>
</dbReference>
<dbReference type="GO" id="GO:0004525">
    <property type="term" value="F:ribonuclease III activity"/>
    <property type="evidence" value="ECO:0007669"/>
    <property type="project" value="InterPro"/>
</dbReference>
<dbReference type="InterPro" id="IPR044444">
    <property type="entry name" value="Ribosomal_mL44_DSRM_metazoa"/>
</dbReference>
<feature type="transmembrane region" description="Helical" evidence="15">
    <location>
        <begin position="14"/>
        <end position="35"/>
    </location>
</feature>
<evidence type="ECO:0000256" key="2">
    <source>
        <dbReference type="ARBA" id="ARBA00022722"/>
    </source>
</evidence>
<keyword evidence="6" id="KW-0809">Transit peptide</keyword>
<dbReference type="Gene3D" id="1.10.1520.10">
    <property type="entry name" value="Ribonuclease III domain"/>
    <property type="match status" value="1"/>
</dbReference>
<evidence type="ECO:0000256" key="5">
    <source>
        <dbReference type="ARBA" id="ARBA00022884"/>
    </source>
</evidence>
<evidence type="ECO:0000256" key="15">
    <source>
        <dbReference type="SAM" id="Phobius"/>
    </source>
</evidence>
<evidence type="ECO:0000256" key="9">
    <source>
        <dbReference type="ARBA" id="ARBA00023274"/>
    </source>
</evidence>
<feature type="domain" description="DRBM" evidence="16">
    <location>
        <begin position="398"/>
        <end position="468"/>
    </location>
</feature>
<name>A0A8C0HTU0_BALMU</name>
<dbReference type="AlphaFoldDB" id="A0A8C0HTU0"/>
<dbReference type="CDD" id="cd19874">
    <property type="entry name" value="DSRM_MRPL44"/>
    <property type="match status" value="1"/>
</dbReference>
<dbReference type="PROSITE" id="PS50137">
    <property type="entry name" value="DS_RBD"/>
    <property type="match status" value="1"/>
</dbReference>
<dbReference type="GO" id="GO:0016604">
    <property type="term" value="C:nuclear body"/>
    <property type="evidence" value="ECO:0007669"/>
    <property type="project" value="Ensembl"/>
</dbReference>
<dbReference type="Pfam" id="PF22892">
    <property type="entry name" value="DSRM_MRPL44"/>
    <property type="match status" value="1"/>
</dbReference>
<keyword evidence="7" id="KW-0689">Ribosomal protein</keyword>
<keyword evidence="5 14" id="KW-0694">RNA-binding</keyword>
<keyword evidence="4" id="KW-0378">Hydrolase</keyword>
<evidence type="ECO:0000259" key="16">
    <source>
        <dbReference type="PROSITE" id="PS50137"/>
    </source>
</evidence>
<gene>
    <name evidence="17" type="primary">MRPL44</name>
</gene>
<evidence type="ECO:0000256" key="12">
    <source>
        <dbReference type="ARBA" id="ARBA00059807"/>
    </source>
</evidence>
<dbReference type="FunFam" id="1.10.1520.10:FF:000010">
    <property type="entry name" value="39S ribosomal protein L44, mitochondrial"/>
    <property type="match status" value="1"/>
</dbReference>
<sequence length="494" mass="55905">MSSAAVTASWCPSILLSSTGRLLCGLEWISAAMFAQRRRRRRRRRRSSRRAAHQLMAGRGPAGFASAPWRTEGTRATDRMRKLFQKFLHPNAQQALFPQEKFPGAQKHQRLRMRTKNIPSRATRRALAPPRPRSPTPVPGELCYRDAGPTVFLPPALGFFCAMASGLVRLLLRRPRCLLAPAVPALAPPIRGVKKAFRAAFRFQKELERWRLLRCPPPPVRRSEKPNWDYHAEMQAFGHRLQETFSLDLLKTAFVNSCYIKSEEAKRRKLGIEKEAVLLNLKDNQELSEQGTSFSQTCLTQFFEDAFSDLPTEGVKSLVDFLTSEEVVCHVARNLAVEELTLSAEFPVPPAVLRQTFFAVIGVLLQSSGPERTALFIRDFLITQMTGKELFEIWKIINPMGLLVEELKKRNISAPESRLTRQSGSTTALPVYFVGLYCDKKLIAEGPGETVMVAEEEAARVALRKLYGFTENRRPWDYSKPKEHVRAEKTITAS</sequence>
<dbReference type="InterPro" id="IPR036389">
    <property type="entry name" value="RNase_III_sf"/>
</dbReference>
<dbReference type="GO" id="GO:0070877">
    <property type="term" value="C:microprocessor complex"/>
    <property type="evidence" value="ECO:0007669"/>
    <property type="project" value="TreeGrafter"/>
</dbReference>
<evidence type="ECO:0000256" key="13">
    <source>
        <dbReference type="ARBA" id="ARBA00083955"/>
    </source>
</evidence>
<keyword evidence="8" id="KW-0496">Mitochondrion</keyword>
<keyword evidence="15" id="KW-1133">Transmembrane helix</keyword>
<dbReference type="Ensembl" id="ENSBMST00010003589.1">
    <property type="protein sequence ID" value="ENSBMSP00010003245.1"/>
    <property type="gene ID" value="ENSBMSG00010002449.1"/>
</dbReference>